<evidence type="ECO:0000313" key="2">
    <source>
        <dbReference type="Proteomes" id="UP000785679"/>
    </source>
</evidence>
<keyword evidence="2" id="KW-1185">Reference proteome</keyword>
<evidence type="ECO:0000313" key="1">
    <source>
        <dbReference type="EMBL" id="TNV74489.1"/>
    </source>
</evidence>
<proteinExistence type="predicted"/>
<gene>
    <name evidence="1" type="ORF">FGO68_gene1244</name>
</gene>
<dbReference type="AlphaFoldDB" id="A0A8J8NGX7"/>
<protein>
    <submittedName>
        <fullName evidence="1">Uncharacterized protein</fullName>
    </submittedName>
</protein>
<name>A0A8J8NGX7_HALGN</name>
<accession>A0A8J8NGX7</accession>
<reference evidence="1" key="1">
    <citation type="submission" date="2019-06" db="EMBL/GenBank/DDBJ databases">
        <authorList>
            <person name="Zheng W."/>
        </authorList>
    </citation>
    <scope>NUCLEOTIDE SEQUENCE</scope>
    <source>
        <strain evidence="1">QDHG01</strain>
    </source>
</reference>
<sequence length="117" mass="13887">MRQKISFFSPCIYFASFELFVFLQLDFGIELSSEHIIFQLTQESLGFSVTLLNRFYIQLECNQDKWPILQLIDLIGISRYTTKNYEDSNGCHQSEYIHCYLFAFVKFAYNASLYQLM</sequence>
<comment type="caution">
    <text evidence="1">The sequence shown here is derived from an EMBL/GenBank/DDBJ whole genome shotgun (WGS) entry which is preliminary data.</text>
</comment>
<dbReference type="EMBL" id="RRYP01016936">
    <property type="protein sequence ID" value="TNV74489.1"/>
    <property type="molecule type" value="Genomic_DNA"/>
</dbReference>
<dbReference type="Proteomes" id="UP000785679">
    <property type="component" value="Unassembled WGS sequence"/>
</dbReference>
<organism evidence="1 2">
    <name type="scientific">Halteria grandinella</name>
    <dbReference type="NCBI Taxonomy" id="5974"/>
    <lineage>
        <taxon>Eukaryota</taxon>
        <taxon>Sar</taxon>
        <taxon>Alveolata</taxon>
        <taxon>Ciliophora</taxon>
        <taxon>Intramacronucleata</taxon>
        <taxon>Spirotrichea</taxon>
        <taxon>Stichotrichia</taxon>
        <taxon>Sporadotrichida</taxon>
        <taxon>Halteriidae</taxon>
        <taxon>Halteria</taxon>
    </lineage>
</organism>